<dbReference type="InterPro" id="IPR009081">
    <property type="entry name" value="PP-bd_ACP"/>
</dbReference>
<dbReference type="InterPro" id="IPR020806">
    <property type="entry name" value="PKS_PP-bd"/>
</dbReference>
<name>A0ABP0HJ01_9DINO</name>
<dbReference type="SMART" id="SM00823">
    <property type="entry name" value="PKS_PP"/>
    <property type="match status" value="1"/>
</dbReference>
<dbReference type="Gene3D" id="1.25.40.10">
    <property type="entry name" value="Tetratricopeptide repeat domain"/>
    <property type="match status" value="1"/>
</dbReference>
<gene>
    <name evidence="1" type="ORF">CCMP2556_LOCUS1559</name>
    <name evidence="2" type="ORF">CCMP2556_LOCUS1677</name>
</gene>
<evidence type="ECO:0000313" key="3">
    <source>
        <dbReference type="Proteomes" id="UP001642484"/>
    </source>
</evidence>
<dbReference type="Proteomes" id="UP001642484">
    <property type="component" value="Unassembled WGS sequence"/>
</dbReference>
<sequence length="258" mass="27548">MRGAEKAVRPAREAVTVAKATGKRSLVSTCLYQLAEVQLMSYQLGPAMGSAKEALDKFREGGDKAGEAGAIILIAETHYAGGKHDKAEETVKEGIDLAAECGDQRKESYGKALLQQIQDSRRAQQEAAQAARPAMMPMHMLPPQAGGPSPETPAAGSSAVVESKQVGLDPNMVSATVQEMAKQAIGVDDELFLDSALMDSGMDSLTAVSFRNGLQQQLGVKLPSSLMFDYPTMKEVSNRIVELSLLDGSWPKMTQTCM</sequence>
<dbReference type="InterPro" id="IPR036736">
    <property type="entry name" value="ACP-like_sf"/>
</dbReference>
<dbReference type="EMBL" id="CAXAMN010000559">
    <property type="protein sequence ID" value="CAK8989481.1"/>
    <property type="molecule type" value="Genomic_DNA"/>
</dbReference>
<protein>
    <submittedName>
        <fullName evidence="2">Uncharacterized protein</fullName>
    </submittedName>
</protein>
<proteinExistence type="predicted"/>
<dbReference type="Pfam" id="PF00550">
    <property type="entry name" value="PP-binding"/>
    <property type="match status" value="1"/>
</dbReference>
<dbReference type="InterPro" id="IPR011990">
    <property type="entry name" value="TPR-like_helical_dom_sf"/>
</dbReference>
<dbReference type="PROSITE" id="PS50075">
    <property type="entry name" value="CARRIER"/>
    <property type="match status" value="1"/>
</dbReference>
<dbReference type="SUPFAM" id="SSF48452">
    <property type="entry name" value="TPR-like"/>
    <property type="match status" value="1"/>
</dbReference>
<dbReference type="Gene3D" id="1.10.1200.10">
    <property type="entry name" value="ACP-like"/>
    <property type="match status" value="1"/>
</dbReference>
<comment type="caution">
    <text evidence="2">The sequence shown here is derived from an EMBL/GenBank/DDBJ whole genome shotgun (WGS) entry which is preliminary data.</text>
</comment>
<dbReference type="SUPFAM" id="SSF47336">
    <property type="entry name" value="ACP-like"/>
    <property type="match status" value="1"/>
</dbReference>
<evidence type="ECO:0000313" key="2">
    <source>
        <dbReference type="EMBL" id="CAK8989481.1"/>
    </source>
</evidence>
<accession>A0ABP0HJ01</accession>
<organism evidence="2 3">
    <name type="scientific">Durusdinium trenchii</name>
    <dbReference type="NCBI Taxonomy" id="1381693"/>
    <lineage>
        <taxon>Eukaryota</taxon>
        <taxon>Sar</taxon>
        <taxon>Alveolata</taxon>
        <taxon>Dinophyceae</taxon>
        <taxon>Suessiales</taxon>
        <taxon>Symbiodiniaceae</taxon>
        <taxon>Durusdinium</taxon>
    </lineage>
</organism>
<keyword evidence="3" id="KW-1185">Reference proteome</keyword>
<evidence type="ECO:0000313" key="1">
    <source>
        <dbReference type="EMBL" id="CAK8989188.1"/>
    </source>
</evidence>
<reference evidence="2 3" key="1">
    <citation type="submission" date="2024-02" db="EMBL/GenBank/DDBJ databases">
        <authorList>
            <person name="Chen Y."/>
            <person name="Shah S."/>
            <person name="Dougan E. K."/>
            <person name="Thang M."/>
            <person name="Chan C."/>
        </authorList>
    </citation>
    <scope>NUCLEOTIDE SEQUENCE [LARGE SCALE GENOMIC DNA]</scope>
</reference>
<dbReference type="EMBL" id="CAXAMN010000525">
    <property type="protein sequence ID" value="CAK8989188.1"/>
    <property type="molecule type" value="Genomic_DNA"/>
</dbReference>